<dbReference type="EMBL" id="AFCW01001077">
    <property type="protein sequence ID" value="EHD03044.1"/>
    <property type="molecule type" value="Genomic_DNA"/>
</dbReference>
<evidence type="ECO:0000313" key="2">
    <source>
        <dbReference type="Proteomes" id="UP000004776"/>
    </source>
</evidence>
<organism evidence="1 2">
    <name type="scientific">Salmonella enterica subsp. enterica serovar Urbana str. R8-2977</name>
    <dbReference type="NCBI Taxonomy" id="913084"/>
    <lineage>
        <taxon>Bacteria</taxon>
        <taxon>Pseudomonadati</taxon>
        <taxon>Pseudomonadota</taxon>
        <taxon>Gammaproteobacteria</taxon>
        <taxon>Enterobacterales</taxon>
        <taxon>Enterobacteriaceae</taxon>
        <taxon>Salmonella</taxon>
    </lineage>
</organism>
<dbReference type="Proteomes" id="UP000004776">
    <property type="component" value="Unassembled WGS sequence"/>
</dbReference>
<name>G5RWB0_SALET</name>
<feature type="non-terminal residue" evidence="1">
    <location>
        <position position="52"/>
    </location>
</feature>
<gene>
    <name evidence="1" type="ORF">LTSEURB_2794</name>
</gene>
<accession>G5RWB0</accession>
<dbReference type="AlphaFoldDB" id="G5RWB0"/>
<evidence type="ECO:0000313" key="1">
    <source>
        <dbReference type="EMBL" id="EHD03044.1"/>
    </source>
</evidence>
<comment type="caution">
    <text evidence="1">The sequence shown here is derived from an EMBL/GenBank/DDBJ whole genome shotgun (WGS) entry which is preliminary data.</text>
</comment>
<reference evidence="1 2" key="1">
    <citation type="journal article" date="2011" name="BMC Genomics">
        <title>Genome sequencing reveals diversification of virulence factor content and possible host adaptation in distinct subpopulations of Salmonella enterica.</title>
        <authorList>
            <person name="den Bakker H.C."/>
            <person name="Moreno Switt A.I."/>
            <person name="Govoni G."/>
            <person name="Cummings C.A."/>
            <person name="Ranieri M.L."/>
            <person name="Degoricija L."/>
            <person name="Hoelzer K."/>
            <person name="Rodriguez-Rivera L.D."/>
            <person name="Brown S."/>
            <person name="Bolchacova E."/>
            <person name="Furtado M.R."/>
            <person name="Wiedmann M."/>
        </authorList>
    </citation>
    <scope>NUCLEOTIDE SEQUENCE [LARGE SCALE GENOMIC DNA]</scope>
    <source>
        <strain evidence="1 2">R8-2977</strain>
    </source>
</reference>
<sequence length="52" mass="5840">MGSETTSLQPLFRHAYIHITQKRSCIAPPAGNHQVLAHVSSWGINARRTKDR</sequence>
<proteinExistence type="predicted"/>
<protein>
    <submittedName>
        <fullName evidence="1">Uncharacterized protein</fullName>
    </submittedName>
</protein>